<organism evidence="1 2">
    <name type="scientific">Tanacetum coccineum</name>
    <dbReference type="NCBI Taxonomy" id="301880"/>
    <lineage>
        <taxon>Eukaryota</taxon>
        <taxon>Viridiplantae</taxon>
        <taxon>Streptophyta</taxon>
        <taxon>Embryophyta</taxon>
        <taxon>Tracheophyta</taxon>
        <taxon>Spermatophyta</taxon>
        <taxon>Magnoliopsida</taxon>
        <taxon>eudicotyledons</taxon>
        <taxon>Gunneridae</taxon>
        <taxon>Pentapetalae</taxon>
        <taxon>asterids</taxon>
        <taxon>campanulids</taxon>
        <taxon>Asterales</taxon>
        <taxon>Asteraceae</taxon>
        <taxon>Asteroideae</taxon>
        <taxon>Anthemideae</taxon>
        <taxon>Anthemidinae</taxon>
        <taxon>Tanacetum</taxon>
    </lineage>
</organism>
<evidence type="ECO:0000313" key="1">
    <source>
        <dbReference type="EMBL" id="GJT83426.1"/>
    </source>
</evidence>
<gene>
    <name evidence="1" type="ORF">Tco_1057768</name>
</gene>
<reference evidence="1" key="2">
    <citation type="submission" date="2022-01" db="EMBL/GenBank/DDBJ databases">
        <authorList>
            <person name="Yamashiro T."/>
            <person name="Shiraishi A."/>
            <person name="Satake H."/>
            <person name="Nakayama K."/>
        </authorList>
    </citation>
    <scope>NUCLEOTIDE SEQUENCE</scope>
</reference>
<evidence type="ECO:0000313" key="2">
    <source>
        <dbReference type="Proteomes" id="UP001151760"/>
    </source>
</evidence>
<protein>
    <submittedName>
        <fullName evidence="1">Uncharacterized protein</fullName>
    </submittedName>
</protein>
<dbReference type="Proteomes" id="UP001151760">
    <property type="component" value="Unassembled WGS sequence"/>
</dbReference>
<proteinExistence type="predicted"/>
<sequence>MKLFLGEDAPRAIPNIGFNLVDVEGLTLIFATLEDLDLVLLGDVISEDDYGDDGKDENVFIIGERTNVENFDKTVPVDVDDVRYVVETNVEVESFKDKDSWESYHELFNPFVRRQGMFVDVENSKIEIT</sequence>
<comment type="caution">
    <text evidence="1">The sequence shown here is derived from an EMBL/GenBank/DDBJ whole genome shotgun (WGS) entry which is preliminary data.</text>
</comment>
<accession>A0ABQ5H794</accession>
<reference evidence="1" key="1">
    <citation type="journal article" date="2022" name="Int. J. Mol. Sci.">
        <title>Draft Genome of Tanacetum Coccineum: Genomic Comparison of Closely Related Tanacetum-Family Plants.</title>
        <authorList>
            <person name="Yamashiro T."/>
            <person name="Shiraishi A."/>
            <person name="Nakayama K."/>
            <person name="Satake H."/>
        </authorList>
    </citation>
    <scope>NUCLEOTIDE SEQUENCE</scope>
</reference>
<dbReference type="EMBL" id="BQNB010019261">
    <property type="protein sequence ID" value="GJT83426.1"/>
    <property type="molecule type" value="Genomic_DNA"/>
</dbReference>
<keyword evidence="2" id="KW-1185">Reference proteome</keyword>
<name>A0ABQ5H794_9ASTR</name>